<gene>
    <name evidence="4" type="ORF">SAMN02745190_00514</name>
</gene>
<evidence type="ECO:0000259" key="3">
    <source>
        <dbReference type="SMART" id="SM00014"/>
    </source>
</evidence>
<dbReference type="InterPro" id="IPR000326">
    <property type="entry name" value="PAP2/HPO"/>
</dbReference>
<evidence type="ECO:0000256" key="2">
    <source>
        <dbReference type="SAM" id="SignalP"/>
    </source>
</evidence>
<evidence type="ECO:0000313" key="5">
    <source>
        <dbReference type="Proteomes" id="UP000184404"/>
    </source>
</evidence>
<dbReference type="Gene3D" id="1.20.144.10">
    <property type="entry name" value="Phosphatidic acid phosphatase type 2/haloperoxidase"/>
    <property type="match status" value="1"/>
</dbReference>
<dbReference type="Pfam" id="PF12951">
    <property type="entry name" value="PATR"/>
    <property type="match status" value="1"/>
</dbReference>
<dbReference type="OrthoDB" id="9780507at2"/>
<dbReference type="EMBL" id="FQUG01000002">
    <property type="protein sequence ID" value="SHE45034.1"/>
    <property type="molecule type" value="Genomic_DNA"/>
</dbReference>
<reference evidence="4 5" key="1">
    <citation type="submission" date="2016-11" db="EMBL/GenBank/DDBJ databases">
        <authorList>
            <person name="Jaros S."/>
            <person name="Januszkiewicz K."/>
            <person name="Wedrychowicz H."/>
        </authorList>
    </citation>
    <scope>NUCLEOTIDE SEQUENCE [LARGE SCALE GENOMIC DNA]</scope>
    <source>
        <strain evidence="4 5">DSM 10502</strain>
    </source>
</reference>
<name>A0A1M4TKZ7_9FIRM</name>
<keyword evidence="5" id="KW-1185">Reference proteome</keyword>
<dbReference type="SUPFAM" id="SSF48317">
    <property type="entry name" value="Acid phosphatase/Vanadium-dependent haloperoxidase"/>
    <property type="match status" value="1"/>
</dbReference>
<accession>A0A1M4TKZ7</accession>
<evidence type="ECO:0000256" key="1">
    <source>
        <dbReference type="ARBA" id="ARBA00022729"/>
    </source>
</evidence>
<dbReference type="PANTHER" id="PTHR14969:SF13">
    <property type="entry name" value="AT30094P"/>
    <property type="match status" value="1"/>
</dbReference>
<dbReference type="SMART" id="SM00014">
    <property type="entry name" value="acidPPc"/>
    <property type="match status" value="1"/>
</dbReference>
<feature type="domain" description="Phosphatidic acid phosphatase type 2/haloperoxidase" evidence="3">
    <location>
        <begin position="172"/>
        <end position="288"/>
    </location>
</feature>
<dbReference type="RefSeq" id="WP_094756410.1">
    <property type="nucleotide sequence ID" value="NZ_FQUG01000002.1"/>
</dbReference>
<dbReference type="STRING" id="1123243.SAMN02745190_00514"/>
<dbReference type="NCBIfam" id="TIGR02601">
    <property type="entry name" value="autotrns_rpt"/>
    <property type="match status" value="1"/>
</dbReference>
<protein>
    <submittedName>
        <fullName evidence="4">Autotransporter-associated beta strand repeat-containing protein</fullName>
    </submittedName>
</protein>
<sequence length="591" mass="65621">MKFKKPAGLLLAALLTANTSFAAQAEENLYEPQLSYGAYVDTYNSESEGRLSPETNPAVRIVKDFFNYWEPGEDGFSGKRLRPDILDYDLHLLEKYTNERTPEQEASDYFDERRNYGYSLITGFGPYLPSYVEGSGIYTIQTELPEKGADKLPKRLTENPLGNPDSELGACVRFAEYLQETDLPSLQVVKKAFRYLRPFRRSDTVKLNPYVAGAVKKKSEKDYGYTSGHTMRSYLIGLGYAYMFPQRYQEFLTRASEIGFSRNRMGRHNCLDVVGGRMIGTANAAAFFNAPENAEMKRAAYEAAQSYLVPDPDAPDDFSDKEKNRALYTERLTYNFPTVGDTTKPMVVPKGAEVLLETRFPYLTKNQIRTVLYTTGISSGYPVCDDEEGWGRLNLFAAADGYGAFLSETVVTMNMQNGGFSARDTWGNDITGEGSLVKRGTGTLVLAGKNTYKGGTRIESGVLEAADRTAFGSGRVDVNGGIMAECVNGPFDILNSLEVSKDSVMVFTIGGPQDVINVSGRARIDGKLRIVLSNEWQPKSREILHAQQGIKGDFSRVQIEGLPVGFKAEVQKKGKGLWLMVKKENEENPNA</sequence>
<dbReference type="Proteomes" id="UP000184404">
    <property type="component" value="Unassembled WGS sequence"/>
</dbReference>
<evidence type="ECO:0000313" key="4">
    <source>
        <dbReference type="EMBL" id="SHE45034.1"/>
    </source>
</evidence>
<dbReference type="InterPro" id="IPR036938">
    <property type="entry name" value="PAP2/HPO_sf"/>
</dbReference>
<dbReference type="PANTHER" id="PTHR14969">
    <property type="entry name" value="SPHINGOSINE-1-PHOSPHATE PHOSPHOHYDROLASE"/>
    <property type="match status" value="1"/>
</dbReference>
<dbReference type="InterPro" id="IPR013425">
    <property type="entry name" value="Autotrns_rpt"/>
</dbReference>
<dbReference type="AlphaFoldDB" id="A0A1M4TKZ7"/>
<dbReference type="Pfam" id="PF01569">
    <property type="entry name" value="PAP2"/>
    <property type="match status" value="1"/>
</dbReference>
<organism evidence="4 5">
    <name type="scientific">Schwartzia succinivorans DSM 10502</name>
    <dbReference type="NCBI Taxonomy" id="1123243"/>
    <lineage>
        <taxon>Bacteria</taxon>
        <taxon>Bacillati</taxon>
        <taxon>Bacillota</taxon>
        <taxon>Negativicutes</taxon>
        <taxon>Selenomonadales</taxon>
        <taxon>Selenomonadaceae</taxon>
        <taxon>Schwartzia</taxon>
    </lineage>
</organism>
<keyword evidence="1 2" id="KW-0732">Signal</keyword>
<feature type="signal peptide" evidence="2">
    <location>
        <begin position="1"/>
        <end position="22"/>
    </location>
</feature>
<feature type="chain" id="PRO_5013268273" evidence="2">
    <location>
        <begin position="23"/>
        <end position="591"/>
    </location>
</feature>
<proteinExistence type="predicted"/>
<dbReference type="SUPFAM" id="SSF51126">
    <property type="entry name" value="Pectin lyase-like"/>
    <property type="match status" value="1"/>
</dbReference>
<dbReference type="InterPro" id="IPR011050">
    <property type="entry name" value="Pectin_lyase_fold/virulence"/>
</dbReference>